<feature type="transmembrane region" description="Helical" evidence="5">
    <location>
        <begin position="21"/>
        <end position="42"/>
    </location>
</feature>
<feature type="transmembrane region" description="Helical" evidence="5">
    <location>
        <begin position="294"/>
        <end position="313"/>
    </location>
</feature>
<feature type="transmembrane region" description="Helical" evidence="5">
    <location>
        <begin position="90"/>
        <end position="109"/>
    </location>
</feature>
<keyword evidence="2 5" id="KW-0812">Transmembrane</keyword>
<accession>A0A433SZV1</accession>
<dbReference type="GO" id="GO:0016020">
    <property type="term" value="C:membrane"/>
    <property type="evidence" value="ECO:0007669"/>
    <property type="project" value="UniProtKB-SubCell"/>
</dbReference>
<sequence>MEKKGQVTIEISSEEVRGMETAVKGIIAAIFYGTCSVSSAFVSKTLMDTLDFDFPVFIMVAQMIFTITTLELLCVFGILELPAFTIKRGLTFAAPAFFYGTNSVLALTALSHMNIAMYGVLKRCVPLSTMLLSLVILRKDLPNRQTMASVFLLTIGCVVAGYGDLGFNMTAYICGIGSNFTQGLYLLLVQKYSERHLSVAETLQLNSYNTLPLLLLVAIVNGEISHVSSYPRLGDATFWVVFFLAISVGMALNYSLFLCTSLTSALTTSVVGGLKALAQTLLGLFTFGGVSHNLATVVGISMNLTGGIAYIYARYRETRTRPGALPGMKKILSFGTLDRNVDTKSSSSLTNGHVDFPPVLQRGTAWGQSQVGLDAGPCTLEVTHNLTTCIVTT</sequence>
<dbReference type="AlphaFoldDB" id="A0A433SZV1"/>
<keyword evidence="4 5" id="KW-0472">Membrane</keyword>
<dbReference type="OrthoDB" id="417037at2759"/>
<dbReference type="PANTHER" id="PTHR11132">
    <property type="entry name" value="SOLUTE CARRIER FAMILY 35"/>
    <property type="match status" value="1"/>
</dbReference>
<dbReference type="InterPro" id="IPR050186">
    <property type="entry name" value="TPT_transporter"/>
</dbReference>
<dbReference type="InterPro" id="IPR037185">
    <property type="entry name" value="EmrE-like"/>
</dbReference>
<dbReference type="Pfam" id="PF03151">
    <property type="entry name" value="TPT"/>
    <property type="match status" value="1"/>
</dbReference>
<comment type="subcellular location">
    <subcellularLocation>
        <location evidence="1">Membrane</location>
        <topology evidence="1">Multi-pass membrane protein</topology>
    </subcellularLocation>
</comment>
<comment type="caution">
    <text evidence="7">The sequence shown here is derived from an EMBL/GenBank/DDBJ whole genome shotgun (WGS) entry which is preliminary data.</text>
</comment>
<name>A0A433SZV1_ELYCH</name>
<keyword evidence="8" id="KW-1185">Reference proteome</keyword>
<feature type="transmembrane region" description="Helical" evidence="5">
    <location>
        <begin position="54"/>
        <end position="78"/>
    </location>
</feature>
<evidence type="ECO:0000256" key="3">
    <source>
        <dbReference type="ARBA" id="ARBA00022989"/>
    </source>
</evidence>
<feature type="transmembrane region" description="Helical" evidence="5">
    <location>
        <begin position="265"/>
        <end position="288"/>
    </location>
</feature>
<feature type="transmembrane region" description="Helical" evidence="5">
    <location>
        <begin position="115"/>
        <end position="137"/>
    </location>
</feature>
<feature type="domain" description="Sugar phosphate transporter" evidence="6">
    <location>
        <begin position="29"/>
        <end position="310"/>
    </location>
</feature>
<evidence type="ECO:0000256" key="1">
    <source>
        <dbReference type="ARBA" id="ARBA00004141"/>
    </source>
</evidence>
<evidence type="ECO:0000313" key="7">
    <source>
        <dbReference type="EMBL" id="RUS74835.1"/>
    </source>
</evidence>
<organism evidence="7 8">
    <name type="scientific">Elysia chlorotica</name>
    <name type="common">Eastern emerald elysia</name>
    <name type="synonym">Sea slug</name>
    <dbReference type="NCBI Taxonomy" id="188477"/>
    <lineage>
        <taxon>Eukaryota</taxon>
        <taxon>Metazoa</taxon>
        <taxon>Spiralia</taxon>
        <taxon>Lophotrochozoa</taxon>
        <taxon>Mollusca</taxon>
        <taxon>Gastropoda</taxon>
        <taxon>Heterobranchia</taxon>
        <taxon>Euthyneura</taxon>
        <taxon>Panpulmonata</taxon>
        <taxon>Sacoglossa</taxon>
        <taxon>Placobranchoidea</taxon>
        <taxon>Plakobranchidae</taxon>
        <taxon>Elysia</taxon>
    </lineage>
</organism>
<evidence type="ECO:0000313" key="8">
    <source>
        <dbReference type="Proteomes" id="UP000271974"/>
    </source>
</evidence>
<protein>
    <recommendedName>
        <fullName evidence="6">Sugar phosphate transporter domain-containing protein</fullName>
    </recommendedName>
</protein>
<dbReference type="InterPro" id="IPR004853">
    <property type="entry name" value="Sugar_P_trans_dom"/>
</dbReference>
<evidence type="ECO:0000256" key="2">
    <source>
        <dbReference type="ARBA" id="ARBA00022692"/>
    </source>
</evidence>
<evidence type="ECO:0000256" key="5">
    <source>
        <dbReference type="SAM" id="Phobius"/>
    </source>
</evidence>
<evidence type="ECO:0000259" key="6">
    <source>
        <dbReference type="Pfam" id="PF03151"/>
    </source>
</evidence>
<feature type="transmembrane region" description="Helical" evidence="5">
    <location>
        <begin position="236"/>
        <end position="258"/>
    </location>
</feature>
<proteinExistence type="predicted"/>
<dbReference type="STRING" id="188477.A0A433SZV1"/>
<evidence type="ECO:0000256" key="4">
    <source>
        <dbReference type="ARBA" id="ARBA00023136"/>
    </source>
</evidence>
<feature type="transmembrane region" description="Helical" evidence="5">
    <location>
        <begin position="146"/>
        <end position="163"/>
    </location>
</feature>
<dbReference type="EMBL" id="RQTK01000794">
    <property type="protein sequence ID" value="RUS74835.1"/>
    <property type="molecule type" value="Genomic_DNA"/>
</dbReference>
<keyword evidence="3 5" id="KW-1133">Transmembrane helix</keyword>
<gene>
    <name evidence="7" type="ORF">EGW08_017392</name>
</gene>
<reference evidence="7 8" key="1">
    <citation type="submission" date="2019-01" db="EMBL/GenBank/DDBJ databases">
        <title>A draft genome assembly of the solar-powered sea slug Elysia chlorotica.</title>
        <authorList>
            <person name="Cai H."/>
            <person name="Li Q."/>
            <person name="Fang X."/>
            <person name="Li J."/>
            <person name="Curtis N.E."/>
            <person name="Altenburger A."/>
            <person name="Shibata T."/>
            <person name="Feng M."/>
            <person name="Maeda T."/>
            <person name="Schwartz J.A."/>
            <person name="Shigenobu S."/>
            <person name="Lundholm N."/>
            <person name="Nishiyama T."/>
            <person name="Yang H."/>
            <person name="Hasebe M."/>
            <person name="Li S."/>
            <person name="Pierce S.K."/>
            <person name="Wang J."/>
        </authorList>
    </citation>
    <scope>NUCLEOTIDE SEQUENCE [LARGE SCALE GENOMIC DNA]</scope>
    <source>
        <strain evidence="7">EC2010</strain>
        <tissue evidence="7">Whole organism of an adult</tissue>
    </source>
</reference>
<dbReference type="SUPFAM" id="SSF103481">
    <property type="entry name" value="Multidrug resistance efflux transporter EmrE"/>
    <property type="match status" value="1"/>
</dbReference>
<dbReference type="Proteomes" id="UP000271974">
    <property type="component" value="Unassembled WGS sequence"/>
</dbReference>